<dbReference type="AlphaFoldDB" id="A0A9P4N4B5"/>
<keyword evidence="2" id="KW-1185">Reference proteome</keyword>
<proteinExistence type="predicted"/>
<dbReference type="EMBL" id="ML986787">
    <property type="protein sequence ID" value="KAF2258086.1"/>
    <property type="molecule type" value="Genomic_DNA"/>
</dbReference>
<dbReference type="OrthoDB" id="288942at2759"/>
<protein>
    <submittedName>
        <fullName evidence="1">Uncharacterized protein</fullName>
    </submittedName>
</protein>
<gene>
    <name evidence="1" type="ORF">CC78DRAFT_587569</name>
</gene>
<sequence>MTLAPPQIIEPLISNDNIDPQLQSPLFGKIPAEIRNQIFELALQEYEDSKQPYKKDTYYYRPGFRCTKRVDVDLLRICKRTYVETRFVPVLRNLELSYYAGSDSRAPPEYRKHGFEMGQLDRNLKFKTTQWSAISRIRIFPQMYALEALDIKRLFRRHDHLRPTQVTITLRYADWWFWEDNVRLELNINTRHLEFPASVKKVVMELETREGKLQELEGIVQGMLARPEQWTYSREDGAKLQIDTRRGAEQWKWDGPTKIDGATYPHHPEGDTMVYIVKVLTWVVIGESQ</sequence>
<organism evidence="1 2">
    <name type="scientific">Lojkania enalia</name>
    <dbReference type="NCBI Taxonomy" id="147567"/>
    <lineage>
        <taxon>Eukaryota</taxon>
        <taxon>Fungi</taxon>
        <taxon>Dikarya</taxon>
        <taxon>Ascomycota</taxon>
        <taxon>Pezizomycotina</taxon>
        <taxon>Dothideomycetes</taxon>
        <taxon>Pleosporomycetidae</taxon>
        <taxon>Pleosporales</taxon>
        <taxon>Pleosporales incertae sedis</taxon>
        <taxon>Lojkania</taxon>
    </lineage>
</organism>
<dbReference type="Proteomes" id="UP000800093">
    <property type="component" value="Unassembled WGS sequence"/>
</dbReference>
<evidence type="ECO:0000313" key="1">
    <source>
        <dbReference type="EMBL" id="KAF2258086.1"/>
    </source>
</evidence>
<evidence type="ECO:0000313" key="2">
    <source>
        <dbReference type="Proteomes" id="UP000800093"/>
    </source>
</evidence>
<accession>A0A9P4N4B5</accession>
<name>A0A9P4N4B5_9PLEO</name>
<reference evidence="2" key="1">
    <citation type="journal article" date="2020" name="Stud. Mycol.">
        <title>101 Dothideomycetes genomes: A test case for predicting lifestyles and emergence of pathogens.</title>
        <authorList>
            <person name="Haridas S."/>
            <person name="Albert R."/>
            <person name="Binder M."/>
            <person name="Bloem J."/>
            <person name="LaButti K."/>
            <person name="Salamov A."/>
            <person name="Andreopoulos B."/>
            <person name="Baker S."/>
            <person name="Barry K."/>
            <person name="Bills G."/>
            <person name="Bluhm B."/>
            <person name="Cannon C."/>
            <person name="Castanera R."/>
            <person name="Culley D."/>
            <person name="Daum C."/>
            <person name="Ezra D."/>
            <person name="Gonzalez J."/>
            <person name="Henrissat B."/>
            <person name="Kuo A."/>
            <person name="Liang C."/>
            <person name="Lipzen A."/>
            <person name="Lutzoni F."/>
            <person name="Magnuson J."/>
            <person name="Mondo S."/>
            <person name="Nolan M."/>
            <person name="Ohm R."/>
            <person name="Pangilinan J."/>
            <person name="Park H.-J."/>
            <person name="Ramirez L."/>
            <person name="Alfaro M."/>
            <person name="Sun H."/>
            <person name="Tritt A."/>
            <person name="Yoshinaga Y."/>
            <person name="Zwiers L.-H."/>
            <person name="Turgeon B."/>
            <person name="Goodwin S."/>
            <person name="Spatafora J."/>
            <person name="Crous P."/>
            <person name="Grigoriev I."/>
        </authorList>
    </citation>
    <scope>NUCLEOTIDE SEQUENCE [LARGE SCALE GENOMIC DNA]</scope>
    <source>
        <strain evidence="2">CBS 304.66</strain>
    </source>
</reference>
<comment type="caution">
    <text evidence="1">The sequence shown here is derived from an EMBL/GenBank/DDBJ whole genome shotgun (WGS) entry which is preliminary data.</text>
</comment>